<dbReference type="InterPro" id="IPR020843">
    <property type="entry name" value="ER"/>
</dbReference>
<evidence type="ECO:0000313" key="3">
    <source>
        <dbReference type="EMBL" id="TDC72146.1"/>
    </source>
</evidence>
<name>A0A4R4T855_9ACTN</name>
<dbReference type="Pfam" id="PF08240">
    <property type="entry name" value="ADH_N"/>
    <property type="match status" value="1"/>
</dbReference>
<dbReference type="Pfam" id="PF13602">
    <property type="entry name" value="ADH_zinc_N_2"/>
    <property type="match status" value="1"/>
</dbReference>
<dbReference type="InterPro" id="IPR011032">
    <property type="entry name" value="GroES-like_sf"/>
</dbReference>
<dbReference type="InterPro" id="IPR013154">
    <property type="entry name" value="ADH-like_N"/>
</dbReference>
<keyword evidence="1" id="KW-0521">NADP</keyword>
<dbReference type="SMART" id="SM00829">
    <property type="entry name" value="PKS_ER"/>
    <property type="match status" value="1"/>
</dbReference>
<organism evidence="3 4">
    <name type="scientific">Streptomyces hainanensis</name>
    <dbReference type="NCBI Taxonomy" id="402648"/>
    <lineage>
        <taxon>Bacteria</taxon>
        <taxon>Bacillati</taxon>
        <taxon>Actinomycetota</taxon>
        <taxon>Actinomycetes</taxon>
        <taxon>Kitasatosporales</taxon>
        <taxon>Streptomycetaceae</taxon>
        <taxon>Streptomyces</taxon>
    </lineage>
</organism>
<protein>
    <submittedName>
        <fullName evidence="3">NADP-dependent oxidoreductase</fullName>
    </submittedName>
</protein>
<dbReference type="OrthoDB" id="3727682at2"/>
<accession>A0A4R4T855</accession>
<dbReference type="AlphaFoldDB" id="A0A4R4T855"/>
<dbReference type="Gene3D" id="3.40.50.720">
    <property type="entry name" value="NAD(P)-binding Rossmann-like Domain"/>
    <property type="match status" value="1"/>
</dbReference>
<sequence length="307" mass="31994">MSRAVRFDEYGDVDVLRVDEVARPEPGPGEVVVRVKAAGINPGEAAIRRGLLRQRWPATFPSGQGSDLAGVVTETAPDVTAFDAGDEVLGFTNRRASHAEFAAVEADQLIRRPTDVSWAEAGALAIVGTTAYAAVRAVAVGRGDVVVVSGAAGGVGTLACQLARDLGATVIGLASEEHHAWLADHGILPVSYGDGVADRITAAAGGRGPDAFIDTYGADYVRLAIELGVAPERIDTIINMADAEEFGARMEGSAAAADAGVLAELAAAVEDGRLHVPIARTYPLDDVRDAFRDLEQRHTLGKIVLIP</sequence>
<evidence type="ECO:0000259" key="2">
    <source>
        <dbReference type="SMART" id="SM00829"/>
    </source>
</evidence>
<evidence type="ECO:0000313" key="4">
    <source>
        <dbReference type="Proteomes" id="UP000295345"/>
    </source>
</evidence>
<dbReference type="GO" id="GO:0016491">
    <property type="term" value="F:oxidoreductase activity"/>
    <property type="evidence" value="ECO:0007669"/>
    <property type="project" value="InterPro"/>
</dbReference>
<dbReference type="RefSeq" id="WP_132819950.1">
    <property type="nucleotide sequence ID" value="NZ_SMKI01000262.1"/>
</dbReference>
<dbReference type="Gene3D" id="3.90.180.10">
    <property type="entry name" value="Medium-chain alcohol dehydrogenases, catalytic domain"/>
    <property type="match status" value="1"/>
</dbReference>
<dbReference type="PANTHER" id="PTHR44154">
    <property type="entry name" value="QUINONE OXIDOREDUCTASE"/>
    <property type="match status" value="1"/>
</dbReference>
<dbReference type="EMBL" id="SMKI01000262">
    <property type="protein sequence ID" value="TDC72146.1"/>
    <property type="molecule type" value="Genomic_DNA"/>
</dbReference>
<dbReference type="InterPro" id="IPR051603">
    <property type="entry name" value="Zinc-ADH_QOR/CCCR"/>
</dbReference>
<gene>
    <name evidence="3" type="ORF">E1283_22580</name>
</gene>
<dbReference type="InterPro" id="IPR036291">
    <property type="entry name" value="NAD(P)-bd_dom_sf"/>
</dbReference>
<dbReference type="SUPFAM" id="SSF50129">
    <property type="entry name" value="GroES-like"/>
    <property type="match status" value="1"/>
</dbReference>
<dbReference type="Proteomes" id="UP000295345">
    <property type="component" value="Unassembled WGS sequence"/>
</dbReference>
<keyword evidence="4" id="KW-1185">Reference proteome</keyword>
<dbReference type="CDD" id="cd05289">
    <property type="entry name" value="MDR_like_2"/>
    <property type="match status" value="1"/>
</dbReference>
<comment type="caution">
    <text evidence="3">The sequence shown here is derived from an EMBL/GenBank/DDBJ whole genome shotgun (WGS) entry which is preliminary data.</text>
</comment>
<dbReference type="PANTHER" id="PTHR44154:SF1">
    <property type="entry name" value="QUINONE OXIDOREDUCTASE"/>
    <property type="match status" value="1"/>
</dbReference>
<feature type="domain" description="Enoyl reductase (ER)" evidence="2">
    <location>
        <begin position="11"/>
        <end position="305"/>
    </location>
</feature>
<proteinExistence type="predicted"/>
<dbReference type="SUPFAM" id="SSF51735">
    <property type="entry name" value="NAD(P)-binding Rossmann-fold domains"/>
    <property type="match status" value="1"/>
</dbReference>
<reference evidence="3 4" key="1">
    <citation type="submission" date="2019-03" db="EMBL/GenBank/DDBJ databases">
        <title>Draft genome sequences of novel Actinobacteria.</title>
        <authorList>
            <person name="Sahin N."/>
            <person name="Ay H."/>
            <person name="Saygin H."/>
        </authorList>
    </citation>
    <scope>NUCLEOTIDE SEQUENCE [LARGE SCALE GENOMIC DNA]</scope>
    <source>
        <strain evidence="3 4">DSM 41900</strain>
    </source>
</reference>
<evidence type="ECO:0000256" key="1">
    <source>
        <dbReference type="ARBA" id="ARBA00022857"/>
    </source>
</evidence>